<name>A0ABX4WVI4_VIBVL</name>
<evidence type="ECO:0000313" key="2">
    <source>
        <dbReference type="Proteomes" id="UP000054370"/>
    </source>
</evidence>
<reference evidence="1" key="1">
    <citation type="submission" date="2017-12" db="EMBL/GenBank/DDBJ databases">
        <title>FDA dAtabase for Regulatory Grade micrObial Sequences (FDA-ARGOS): Supporting development and validation of Infectious Disease Dx tests.</title>
        <authorList>
            <person name="Hoffmann M."/>
            <person name="Allard M."/>
            <person name="Evans P."/>
            <person name="Brown E."/>
            <person name="Tallon L.J."/>
            <person name="Sadzewicz L."/>
            <person name="Sengamalay N."/>
            <person name="Ott S."/>
            <person name="Godinez A."/>
            <person name="Nagaraj S."/>
            <person name="Vavikolanu K."/>
            <person name="Aluvathingal J."/>
            <person name="Nadendla S."/>
            <person name="Hobson J."/>
            <person name="Sichtig H."/>
        </authorList>
    </citation>
    <scope>NUCLEOTIDE SEQUENCE [LARGE SCALE GENOMIC DNA]</scope>
    <source>
        <strain evidence="1">FDAARGOS_118</strain>
    </source>
</reference>
<gene>
    <name evidence="1" type="ORF">AL548_013570</name>
</gene>
<accession>A0ABX4WVI4</accession>
<keyword evidence="2" id="KW-1185">Reference proteome</keyword>
<evidence type="ECO:0000313" key="1">
    <source>
        <dbReference type="EMBL" id="PNM67286.1"/>
    </source>
</evidence>
<sequence>MRDIKLLILFKRRGFVAYIYDTKLRKMFIKEYFLNATGYGDLKMLVHCQVESSGPIQKYLDSSIGAFLYNPEFSPSKVRETKYEKL</sequence>
<organism evidence="1 2">
    <name type="scientific">Vibrio vulnificus</name>
    <dbReference type="NCBI Taxonomy" id="672"/>
    <lineage>
        <taxon>Bacteria</taxon>
        <taxon>Pseudomonadati</taxon>
        <taxon>Pseudomonadota</taxon>
        <taxon>Gammaproteobacteria</taxon>
        <taxon>Vibrionales</taxon>
        <taxon>Vibrionaceae</taxon>
        <taxon>Vibrio</taxon>
    </lineage>
</organism>
<dbReference type="Proteomes" id="UP000054370">
    <property type="component" value="Unassembled WGS sequence"/>
</dbReference>
<protein>
    <submittedName>
        <fullName evidence="1">Uncharacterized protein</fullName>
    </submittedName>
</protein>
<proteinExistence type="predicted"/>
<comment type="caution">
    <text evidence="1">The sequence shown here is derived from an EMBL/GenBank/DDBJ whole genome shotgun (WGS) entry which is preliminary data.</text>
</comment>
<dbReference type="EMBL" id="LOSH02000004">
    <property type="protein sequence ID" value="PNM67286.1"/>
    <property type="molecule type" value="Genomic_DNA"/>
</dbReference>